<comment type="caution">
    <text evidence="1">The sequence shown here is derived from an EMBL/GenBank/DDBJ whole genome shotgun (WGS) entry which is preliminary data.</text>
</comment>
<proteinExistence type="predicted"/>
<protein>
    <recommendedName>
        <fullName evidence="3">TIR domain-containing protein</fullName>
    </recommendedName>
</protein>
<dbReference type="RefSeq" id="WP_378034084.1">
    <property type="nucleotide sequence ID" value="NZ_JBHSIV010000001.1"/>
</dbReference>
<dbReference type="Proteomes" id="UP001595947">
    <property type="component" value="Unassembled WGS sequence"/>
</dbReference>
<evidence type="ECO:0008006" key="3">
    <source>
        <dbReference type="Google" id="ProtNLM"/>
    </source>
</evidence>
<evidence type="ECO:0000313" key="1">
    <source>
        <dbReference type="EMBL" id="MFC5060734.1"/>
    </source>
</evidence>
<reference evidence="2" key="1">
    <citation type="journal article" date="2019" name="Int. J. Syst. Evol. Microbiol.">
        <title>The Global Catalogue of Microorganisms (GCM) 10K type strain sequencing project: providing services to taxonomists for standard genome sequencing and annotation.</title>
        <authorList>
            <consortium name="The Broad Institute Genomics Platform"/>
            <consortium name="The Broad Institute Genome Sequencing Center for Infectious Disease"/>
            <person name="Wu L."/>
            <person name="Ma J."/>
        </authorList>
    </citation>
    <scope>NUCLEOTIDE SEQUENCE [LARGE SCALE GENOMIC DNA]</scope>
    <source>
        <strain evidence="2">CGMCC 4.7093</strain>
    </source>
</reference>
<accession>A0ABV9YHA2</accession>
<organism evidence="1 2">
    <name type="scientific">Actinomycetospora atypica</name>
    <dbReference type="NCBI Taxonomy" id="1290095"/>
    <lineage>
        <taxon>Bacteria</taxon>
        <taxon>Bacillati</taxon>
        <taxon>Actinomycetota</taxon>
        <taxon>Actinomycetes</taxon>
        <taxon>Pseudonocardiales</taxon>
        <taxon>Pseudonocardiaceae</taxon>
        <taxon>Actinomycetospora</taxon>
    </lineage>
</organism>
<gene>
    <name evidence="1" type="ORF">ACFPBZ_00815</name>
</gene>
<keyword evidence="2" id="KW-1185">Reference proteome</keyword>
<name>A0ABV9YHA2_9PSEU</name>
<sequence>MSIVYFAHSYRERDAKVVDFFARLIRSEGLTVSLDPPSNSVNASKLQRHMNASDGMVAVLSKRPEGTSPHILFEISLAVKSGKPVLVFVEDTISSRVISPRLLQQRFSLRWYLREVRDHRHALRSFKTYVHDYSPPQFRPAASRRACIVNGLQQLAGSERARILQWIENDAEYEVHELNDGLNPYLTWDTLHNANLAITMLETTRTFTNGLISGIGLPAIEITPAPDFQITSWPPPEYQPRFMDSGSDSVELLKREMAMFEEDFLDLPDQAAVDRYASLLVDLHGSYEGVSRDQVQEVVMGDKYVSSGQTGAVGPNAHVHDVSFQQVWTSVAGSEGHDSQRLAEELETLRQHLRGVAQTREEDQAVAEIGAAASAAEDGDGPAAMSHLSKVGKWAWSAATAIGTGLAAAAIKAAIGF</sequence>
<dbReference type="EMBL" id="JBHSIV010000001">
    <property type="protein sequence ID" value="MFC5060734.1"/>
    <property type="molecule type" value="Genomic_DNA"/>
</dbReference>
<evidence type="ECO:0000313" key="2">
    <source>
        <dbReference type="Proteomes" id="UP001595947"/>
    </source>
</evidence>